<dbReference type="FunFam" id="3.40.50.620:FF:000145">
    <property type="entry name" value="ATP-binding domain containing protein"/>
    <property type="match status" value="1"/>
</dbReference>
<dbReference type="AlphaFoldDB" id="A0A4T0FT03"/>
<keyword evidence="4" id="KW-0436">Ligase</keyword>
<dbReference type="Pfam" id="PF01902">
    <property type="entry name" value="Diphthami_syn_2"/>
    <property type="match status" value="1"/>
</dbReference>
<dbReference type="CDD" id="cd06155">
    <property type="entry name" value="eu_AANH_C_1"/>
    <property type="match status" value="1"/>
</dbReference>
<keyword evidence="12" id="KW-1185">Reference proteome</keyword>
<keyword evidence="6" id="KW-0067">ATP-binding</keyword>
<evidence type="ECO:0000256" key="3">
    <source>
        <dbReference type="ARBA" id="ARBA00018426"/>
    </source>
</evidence>
<dbReference type="Pfam" id="PF01042">
    <property type="entry name" value="Ribonuc_L-PSP"/>
    <property type="match status" value="2"/>
</dbReference>
<comment type="catalytic activity">
    <reaction evidence="9">
        <text>diphthine-[translation elongation factor 2] + NH4(+) + ATP = diphthamide-[translation elongation factor 2] + AMP + diphosphate + H(+)</text>
        <dbReference type="Rhea" id="RHEA:19753"/>
        <dbReference type="Rhea" id="RHEA-COMP:10172"/>
        <dbReference type="Rhea" id="RHEA-COMP:10174"/>
        <dbReference type="ChEBI" id="CHEBI:15378"/>
        <dbReference type="ChEBI" id="CHEBI:16692"/>
        <dbReference type="ChEBI" id="CHEBI:28938"/>
        <dbReference type="ChEBI" id="CHEBI:30616"/>
        <dbReference type="ChEBI" id="CHEBI:33019"/>
        <dbReference type="ChEBI" id="CHEBI:82696"/>
        <dbReference type="ChEBI" id="CHEBI:456215"/>
        <dbReference type="EC" id="6.3.1.14"/>
    </reaction>
</comment>
<dbReference type="PANTHER" id="PTHR12196:SF2">
    <property type="entry name" value="DIPHTHINE--AMMONIA LIGASE"/>
    <property type="match status" value="1"/>
</dbReference>
<evidence type="ECO:0000313" key="11">
    <source>
        <dbReference type="EMBL" id="TIA90036.1"/>
    </source>
</evidence>
<evidence type="ECO:0000256" key="8">
    <source>
        <dbReference type="ARBA" id="ARBA00031552"/>
    </source>
</evidence>
<dbReference type="Gene3D" id="3.40.50.620">
    <property type="entry name" value="HUPs"/>
    <property type="match status" value="1"/>
</dbReference>
<dbReference type="OrthoDB" id="686384at2759"/>
<reference evidence="11 12" key="1">
    <citation type="submission" date="2019-03" db="EMBL/GenBank/DDBJ databases">
        <title>Sequencing 23 genomes of Wallemia ichthyophaga.</title>
        <authorList>
            <person name="Gostincar C."/>
        </authorList>
    </citation>
    <scope>NUCLEOTIDE SEQUENCE [LARGE SCALE GENOMIC DNA]</scope>
    <source>
        <strain evidence="11 12">EXF-5753</strain>
    </source>
</reference>
<comment type="caution">
    <text evidence="11">The sequence shown here is derived from an EMBL/GenBank/DDBJ whole genome shotgun (WGS) entry which is preliminary data.</text>
</comment>
<evidence type="ECO:0000259" key="10">
    <source>
        <dbReference type="Pfam" id="PF01902"/>
    </source>
</evidence>
<dbReference type="InterPro" id="IPR030662">
    <property type="entry name" value="DPH6/MJ0570"/>
</dbReference>
<organism evidence="11 12">
    <name type="scientific">Wallemia hederae</name>
    <dbReference type="NCBI Taxonomy" id="1540922"/>
    <lineage>
        <taxon>Eukaryota</taxon>
        <taxon>Fungi</taxon>
        <taxon>Dikarya</taxon>
        <taxon>Basidiomycota</taxon>
        <taxon>Wallemiomycotina</taxon>
        <taxon>Wallemiomycetes</taxon>
        <taxon>Wallemiales</taxon>
        <taxon>Wallemiaceae</taxon>
        <taxon>Wallemia</taxon>
    </lineage>
</organism>
<dbReference type="SUPFAM" id="SSF55298">
    <property type="entry name" value="YjgF-like"/>
    <property type="match status" value="2"/>
</dbReference>
<evidence type="ECO:0000256" key="7">
    <source>
        <dbReference type="ARBA" id="ARBA00029814"/>
    </source>
</evidence>
<dbReference type="GO" id="GO:0017183">
    <property type="term" value="P:protein histidyl modification to diphthamide"/>
    <property type="evidence" value="ECO:0007669"/>
    <property type="project" value="TreeGrafter"/>
</dbReference>
<evidence type="ECO:0000313" key="12">
    <source>
        <dbReference type="Proteomes" id="UP000310189"/>
    </source>
</evidence>
<dbReference type="EMBL" id="SPNW01000022">
    <property type="protein sequence ID" value="TIA90036.1"/>
    <property type="molecule type" value="Genomic_DNA"/>
</dbReference>
<gene>
    <name evidence="11" type="ORF">E3P99_01742</name>
</gene>
<dbReference type="InterPro" id="IPR035959">
    <property type="entry name" value="RutC-like_sf"/>
</dbReference>
<protein>
    <recommendedName>
        <fullName evidence="3">Diphthine--ammonia ligase</fullName>
        <ecNumber evidence="2">6.3.1.14</ecNumber>
    </recommendedName>
    <alternativeName>
        <fullName evidence="7">Diphthamide synthase</fullName>
    </alternativeName>
    <alternativeName>
        <fullName evidence="8">Diphthamide synthetase</fullName>
    </alternativeName>
</protein>
<dbReference type="InterPro" id="IPR002761">
    <property type="entry name" value="Diphthami_syn_dom"/>
</dbReference>
<sequence length="673" mass="74125">MASRVKVLMVDSNDEAMKFVGLISGGKDSIFNLAHCKRNNHELVAVANLKSSGEYEEMDSYMFQTVGLSVLPLIAQSLGVELFEGVIKGSPIDQSSSYEETLNDETEDLYALLKSVKDKHSDLQGVSVGAILSNYQRVRVEHVCSRLNLTVLAYLWRRPQELLLDEMIAAQQTSIVIKVAGAGLDPVRHLGKSLAQLRPTLDKLHNLYGAHVCGEGGEFETVTLDSPLYKQRIVLDETEIVYHDPSPTAPVAFLRIKKAHLEDKEASDYLPPAQPDLFDDLSQDIQPPAVEEASAKSTFASRHFESQPPASIKQSSKYLSISNLYPSNTTASISEQTQDVLNHASKLLVTRGCQLDKHATLISVYVSDMKDFASLNDAYSAYFKRSGPPARLCVATTLSEGYKVSMSVLASTDKSRSALHVRGLSYWAPANIGPYSQCVSLNNRHFISGQIALEPANLALLQRDVGSQAILALQHARRVAQAQAPSHIRNGELLMRPESVVCFVTSKEYIGVCRSVLSQAIAAQTERSQDALDIDTHEPAQLYLVVADLPKGAAVEWQFVYNDRQPQSDYDSEDEDARKEEPLHVSFKHEKSARKHTAQCHDGVQTFEFFDSGYSRIVAGEKVAATLYYTQSVALDEARKVLADDVTYIPVIGIADKNGQEAQMALSSYSPLP</sequence>
<evidence type="ECO:0000256" key="5">
    <source>
        <dbReference type="ARBA" id="ARBA00022741"/>
    </source>
</evidence>
<dbReference type="InterPro" id="IPR006175">
    <property type="entry name" value="YjgF/YER057c/UK114"/>
</dbReference>
<dbReference type="SUPFAM" id="SSF52402">
    <property type="entry name" value="Adenine nucleotide alpha hydrolases-like"/>
    <property type="match status" value="1"/>
</dbReference>
<dbReference type="InterPro" id="IPR014729">
    <property type="entry name" value="Rossmann-like_a/b/a_fold"/>
</dbReference>
<dbReference type="NCBIfam" id="TIGR00290">
    <property type="entry name" value="MJ0570_dom"/>
    <property type="match status" value="1"/>
</dbReference>
<dbReference type="CDD" id="cd01994">
    <property type="entry name" value="AANH_PF0828-like"/>
    <property type="match status" value="1"/>
</dbReference>
<dbReference type="GO" id="GO:0005524">
    <property type="term" value="F:ATP binding"/>
    <property type="evidence" value="ECO:0007669"/>
    <property type="project" value="UniProtKB-KW"/>
</dbReference>
<dbReference type="CDD" id="cd06156">
    <property type="entry name" value="eu_AANH_C_2"/>
    <property type="match status" value="1"/>
</dbReference>
<dbReference type="FunFam" id="3.90.1490.10:FF:000001">
    <property type="entry name" value="Diphthine--ammonia ligase"/>
    <property type="match status" value="1"/>
</dbReference>
<keyword evidence="5" id="KW-0547">Nucleotide-binding</keyword>
<dbReference type="EC" id="6.3.1.14" evidence="2"/>
<dbReference type="PANTHER" id="PTHR12196">
    <property type="entry name" value="DOMAIN OF UNKNOWN FUNCTION 71 DUF71 -CONTAINING PROTEIN"/>
    <property type="match status" value="1"/>
</dbReference>
<proteinExistence type="predicted"/>
<evidence type="ECO:0000256" key="9">
    <source>
        <dbReference type="ARBA" id="ARBA00048108"/>
    </source>
</evidence>
<dbReference type="GO" id="GO:0017178">
    <property type="term" value="F:diphthine-ammonia ligase activity"/>
    <property type="evidence" value="ECO:0007669"/>
    <property type="project" value="UniProtKB-EC"/>
</dbReference>
<feature type="domain" description="Diphthamide synthase" evidence="10">
    <location>
        <begin position="17"/>
        <end position="244"/>
    </location>
</feature>
<evidence type="ECO:0000256" key="4">
    <source>
        <dbReference type="ARBA" id="ARBA00022598"/>
    </source>
</evidence>
<dbReference type="Proteomes" id="UP000310189">
    <property type="component" value="Unassembled WGS sequence"/>
</dbReference>
<accession>A0A4T0FT03</accession>
<dbReference type="Gene3D" id="3.30.1330.40">
    <property type="entry name" value="RutC-like"/>
    <property type="match status" value="2"/>
</dbReference>
<name>A0A4T0FT03_9BASI</name>
<evidence type="ECO:0000256" key="1">
    <source>
        <dbReference type="ARBA" id="ARBA00005156"/>
    </source>
</evidence>
<dbReference type="Gene3D" id="3.90.1490.10">
    <property type="entry name" value="putative n-type atp pyrophosphatase, domain 2"/>
    <property type="match status" value="1"/>
</dbReference>
<evidence type="ECO:0000256" key="6">
    <source>
        <dbReference type="ARBA" id="ARBA00022840"/>
    </source>
</evidence>
<comment type="pathway">
    <text evidence="1">Protein modification; peptidyl-diphthamide biosynthesis.</text>
</comment>
<evidence type="ECO:0000256" key="2">
    <source>
        <dbReference type="ARBA" id="ARBA00012089"/>
    </source>
</evidence>